<accession>A0ABY5MCU5</accession>
<organism evidence="4 5">
    <name type="scientific">Aeromicrobium wangtongii</name>
    <dbReference type="NCBI Taxonomy" id="2969247"/>
    <lineage>
        <taxon>Bacteria</taxon>
        <taxon>Bacillati</taxon>
        <taxon>Actinomycetota</taxon>
        <taxon>Actinomycetes</taxon>
        <taxon>Propionibacteriales</taxon>
        <taxon>Nocardioidaceae</taxon>
        <taxon>Aeromicrobium</taxon>
    </lineage>
</organism>
<proteinExistence type="predicted"/>
<dbReference type="EMBL" id="CP102173">
    <property type="protein sequence ID" value="UUP14547.1"/>
    <property type="molecule type" value="Genomic_DNA"/>
</dbReference>
<dbReference type="InterPro" id="IPR052913">
    <property type="entry name" value="Glycopeptide_resist_protein"/>
</dbReference>
<protein>
    <submittedName>
        <fullName evidence="4">VanW family protein</fullName>
    </submittedName>
</protein>
<dbReference type="PANTHER" id="PTHR35788">
    <property type="entry name" value="EXPORTED PROTEIN-RELATED"/>
    <property type="match status" value="1"/>
</dbReference>
<evidence type="ECO:0000313" key="4">
    <source>
        <dbReference type="EMBL" id="UUP14547.1"/>
    </source>
</evidence>
<gene>
    <name evidence="4" type="ORF">NQV15_04335</name>
</gene>
<name>A0ABY5MCU5_9ACTN</name>
<keyword evidence="2" id="KW-0812">Transmembrane</keyword>
<dbReference type="Proteomes" id="UP001316184">
    <property type="component" value="Chromosome"/>
</dbReference>
<dbReference type="InterPro" id="IPR022029">
    <property type="entry name" value="YoaR-like_PG-bd"/>
</dbReference>
<sequence length="708" mass="75372">MSEDSKRSVRGADQSAEDVPLAEAALVIESDELDLSEEEEAAPVDVPVEDEPVPDEPVEDELVKDEPVPEEEAVADEPVAEEPVAEEEVREEEHLVIPAHAVSDDWEPEPPARGAAPTEGDGIGDGTGGDDAPASSRHWGRYLLLAVLVLVGAAYVAGYFLTGSRMPAQATIGGVDVSGMSPAAAREAVDAALTPNEDREIELVHGKKTFTVKPSAAGLALDVDRSVDEAGGARSWDPRDMVALFIGKHDHPPALTVDEDALSSAVAAIGESVDVPVVEPQVTFPDAKPKARQPKAGLVMSREDTAAAIRAAYLVSDEPIEVPTVPVEPTVDADDLATAMTTIAEPAVSGPVTLKVGDKSVALPVTAYAPALSIRVRDGALAPHLDPDKLAGPLTDSTTGIGTKAVDATVKIQGGKPVVVPGKQGVGLQPEEMATKLIPALTQTGDARSVAVEAKVVEPQFTTEDAKALKITEKIGEFKTQFPYAEYRNTNQGRAAELIDGTIIKPGETFSFNDVVGERTEANGFVTGTVINGGVFREELGGGVSQVATTMYNAGFFAGMEDVEHHPHAFYIDRYPVGREATVYFGSLDLRWKNPTDYGVLIRSYVKKSTPSSPGSMHVELWSTKVWDKIEASASPRRNGRTPGTQYDDTNRCVSQAPVQGFDIDIIRKFIKDGKVVKTEKDTANYQAADRVICGKKPEPKKPKKSDD</sequence>
<feature type="compositionally biased region" description="Acidic residues" evidence="1">
    <location>
        <begin position="29"/>
        <end position="90"/>
    </location>
</feature>
<dbReference type="Pfam" id="PF12229">
    <property type="entry name" value="PG_binding_4"/>
    <property type="match status" value="1"/>
</dbReference>
<evidence type="ECO:0000313" key="5">
    <source>
        <dbReference type="Proteomes" id="UP001316184"/>
    </source>
</evidence>
<dbReference type="RefSeq" id="WP_232398381.1">
    <property type="nucleotide sequence ID" value="NZ_CP102173.1"/>
</dbReference>
<reference evidence="4 5" key="1">
    <citation type="submission" date="2022-08" db="EMBL/GenBank/DDBJ databases">
        <title>novel species in genus Aeromicrobium.</title>
        <authorList>
            <person name="Ye L."/>
        </authorList>
    </citation>
    <scope>NUCLEOTIDE SEQUENCE [LARGE SCALE GENOMIC DNA]</scope>
    <source>
        <strain evidence="5">zg-Y1379</strain>
    </source>
</reference>
<evidence type="ECO:0000256" key="2">
    <source>
        <dbReference type="SAM" id="Phobius"/>
    </source>
</evidence>
<dbReference type="InterPro" id="IPR007391">
    <property type="entry name" value="Vancomycin_resist_VanW"/>
</dbReference>
<keyword evidence="2" id="KW-1133">Transmembrane helix</keyword>
<dbReference type="PANTHER" id="PTHR35788:SF1">
    <property type="entry name" value="EXPORTED PROTEIN"/>
    <property type="match status" value="1"/>
</dbReference>
<dbReference type="Pfam" id="PF04294">
    <property type="entry name" value="VanW"/>
    <property type="match status" value="1"/>
</dbReference>
<evidence type="ECO:0000256" key="1">
    <source>
        <dbReference type="SAM" id="MobiDB-lite"/>
    </source>
</evidence>
<feature type="region of interest" description="Disordered" evidence="1">
    <location>
        <begin position="1"/>
        <end position="133"/>
    </location>
</feature>
<feature type="domain" description="YoaR-like putative peptidoglycan binding" evidence="3">
    <location>
        <begin position="379"/>
        <end position="444"/>
    </location>
</feature>
<keyword evidence="2" id="KW-0472">Membrane</keyword>
<keyword evidence="5" id="KW-1185">Reference proteome</keyword>
<feature type="transmembrane region" description="Helical" evidence="2">
    <location>
        <begin position="142"/>
        <end position="161"/>
    </location>
</feature>
<evidence type="ECO:0000259" key="3">
    <source>
        <dbReference type="Pfam" id="PF12229"/>
    </source>
</evidence>